<dbReference type="EMBL" id="BMXR01000001">
    <property type="protein sequence ID" value="GGX41655.1"/>
    <property type="molecule type" value="Genomic_DNA"/>
</dbReference>
<dbReference type="PROSITE" id="PS50885">
    <property type="entry name" value="HAMP"/>
    <property type="match status" value="1"/>
</dbReference>
<evidence type="ECO:0000256" key="6">
    <source>
        <dbReference type="ARBA" id="ARBA00022553"/>
    </source>
</evidence>
<dbReference type="Gene3D" id="1.10.287.130">
    <property type="match status" value="1"/>
</dbReference>
<evidence type="ECO:0000256" key="1">
    <source>
        <dbReference type="ARBA" id="ARBA00000085"/>
    </source>
</evidence>
<keyword evidence="4" id="KW-1003">Cell membrane</keyword>
<reference evidence="18" key="1">
    <citation type="journal article" date="2014" name="Int. J. Syst. Evol. Microbiol.">
        <title>Complete genome sequence of Corynebacterium casei LMG S-19264T (=DSM 44701T), isolated from a smear-ripened cheese.</title>
        <authorList>
            <consortium name="US DOE Joint Genome Institute (JGI-PGF)"/>
            <person name="Walter F."/>
            <person name="Albersmeier A."/>
            <person name="Kalinowski J."/>
            <person name="Ruckert C."/>
        </authorList>
    </citation>
    <scope>NUCLEOTIDE SEQUENCE</scope>
    <source>
        <strain evidence="18">KCTC 22169</strain>
    </source>
</reference>
<keyword evidence="12 15" id="KW-1133">Transmembrane helix</keyword>
<evidence type="ECO:0000256" key="5">
    <source>
        <dbReference type="ARBA" id="ARBA00022519"/>
    </source>
</evidence>
<dbReference type="SMART" id="SM00304">
    <property type="entry name" value="HAMP"/>
    <property type="match status" value="1"/>
</dbReference>
<organism evidence="18 19">
    <name type="scientific">Saccharospirillum salsuginis</name>
    <dbReference type="NCBI Taxonomy" id="418750"/>
    <lineage>
        <taxon>Bacteria</taxon>
        <taxon>Pseudomonadati</taxon>
        <taxon>Pseudomonadota</taxon>
        <taxon>Gammaproteobacteria</taxon>
        <taxon>Oceanospirillales</taxon>
        <taxon>Saccharospirillaceae</taxon>
        <taxon>Saccharospirillum</taxon>
    </lineage>
</organism>
<dbReference type="InterPro" id="IPR050980">
    <property type="entry name" value="2C_sensor_his_kinase"/>
</dbReference>
<dbReference type="PRINTS" id="PR00344">
    <property type="entry name" value="BCTRLSENSOR"/>
</dbReference>
<keyword evidence="7" id="KW-0808">Transferase</keyword>
<dbReference type="PROSITE" id="PS50109">
    <property type="entry name" value="HIS_KIN"/>
    <property type="match status" value="1"/>
</dbReference>
<evidence type="ECO:0000256" key="3">
    <source>
        <dbReference type="ARBA" id="ARBA00012438"/>
    </source>
</evidence>
<dbReference type="SUPFAM" id="SSF55874">
    <property type="entry name" value="ATPase domain of HSP90 chaperone/DNA topoisomerase II/histidine kinase"/>
    <property type="match status" value="1"/>
</dbReference>
<dbReference type="InterPro" id="IPR004358">
    <property type="entry name" value="Sig_transdc_His_kin-like_C"/>
</dbReference>
<gene>
    <name evidence="18" type="ORF">GCM10007392_05700</name>
</gene>
<evidence type="ECO:0000256" key="10">
    <source>
        <dbReference type="ARBA" id="ARBA00022777"/>
    </source>
</evidence>
<sequence>MTSLKRWLPRSLFARLLVVMLTGITLAQVLTSLIWAGQLDSDSRQRVEKNAQYLATSLSATIRYFLALPDNVRPIVIDQQREVGGSRLFMSVNDMRIPMTREVNAPLKGPLIDAIRDQLIDELDGIDLALALSMPEDVRVYDQRIPIADIPVRWIRQSLVLEPDPAPILTTQVSLSNGQWLYLATLLPDPYLLNKNRVLTVDRWWSLGATLIVVGVLSFLFVRWQTRPLRRLSEAADAFGRGLDQAPVPDSGMRELDATSRAFQSMKMRIQRYLNDRERLFAAISHDLRTPITRLRLQAEMIDDEPLRASLDEDLEELEMMVKGALQTVRDSDIHEDPKPVDLGALLHKIAREKHLAGQSVSVHIDQHAQYIGKPLALKRCLTNLIDNAVQYGSRADIHLGIEADQVEIRIRDHGPGLQTDRPDTLFNPYTRLDHGKTTNAGGMGLGLGIAQSIIHGHGGDLFLENHPEGGLLVRIHLPLIYTLEGTSED</sequence>
<comment type="subcellular location">
    <subcellularLocation>
        <location evidence="2">Cell inner membrane</location>
        <topology evidence="2">Multi-pass membrane protein</topology>
    </subcellularLocation>
</comment>
<dbReference type="Gene3D" id="3.30.565.10">
    <property type="entry name" value="Histidine kinase-like ATPase, C-terminal domain"/>
    <property type="match status" value="1"/>
</dbReference>
<dbReference type="PANTHER" id="PTHR44936:SF5">
    <property type="entry name" value="SENSOR HISTIDINE KINASE ENVZ"/>
    <property type="match status" value="1"/>
</dbReference>
<feature type="domain" description="HAMP" evidence="17">
    <location>
        <begin position="223"/>
        <end position="275"/>
    </location>
</feature>
<protein>
    <recommendedName>
        <fullName evidence="3">histidine kinase</fullName>
        <ecNumber evidence="3">2.7.13.3</ecNumber>
    </recommendedName>
</protein>
<dbReference type="GO" id="GO:0000155">
    <property type="term" value="F:phosphorelay sensor kinase activity"/>
    <property type="evidence" value="ECO:0007669"/>
    <property type="project" value="InterPro"/>
</dbReference>
<feature type="transmembrane region" description="Helical" evidence="15">
    <location>
        <begin position="204"/>
        <end position="222"/>
    </location>
</feature>
<dbReference type="Proteomes" id="UP000626148">
    <property type="component" value="Unassembled WGS sequence"/>
</dbReference>
<feature type="domain" description="Histidine kinase" evidence="16">
    <location>
        <begin position="283"/>
        <end position="482"/>
    </location>
</feature>
<keyword evidence="10 18" id="KW-0418">Kinase</keyword>
<dbReference type="Pfam" id="PF00512">
    <property type="entry name" value="HisKA"/>
    <property type="match status" value="1"/>
</dbReference>
<dbReference type="SMART" id="SM00387">
    <property type="entry name" value="HATPase_c"/>
    <property type="match status" value="1"/>
</dbReference>
<keyword evidence="14 15" id="KW-0472">Membrane</keyword>
<dbReference type="InterPro" id="IPR003660">
    <property type="entry name" value="HAMP_dom"/>
</dbReference>
<dbReference type="Pfam" id="PF00672">
    <property type="entry name" value="HAMP"/>
    <property type="match status" value="1"/>
</dbReference>
<keyword evidence="13" id="KW-0902">Two-component regulatory system</keyword>
<dbReference type="GO" id="GO:0005886">
    <property type="term" value="C:plasma membrane"/>
    <property type="evidence" value="ECO:0007669"/>
    <property type="project" value="UniProtKB-SubCell"/>
</dbReference>
<dbReference type="PANTHER" id="PTHR44936">
    <property type="entry name" value="SENSOR PROTEIN CREC"/>
    <property type="match status" value="1"/>
</dbReference>
<evidence type="ECO:0000256" key="4">
    <source>
        <dbReference type="ARBA" id="ARBA00022475"/>
    </source>
</evidence>
<evidence type="ECO:0000256" key="14">
    <source>
        <dbReference type="ARBA" id="ARBA00023136"/>
    </source>
</evidence>
<keyword evidence="19" id="KW-1185">Reference proteome</keyword>
<evidence type="ECO:0000256" key="2">
    <source>
        <dbReference type="ARBA" id="ARBA00004429"/>
    </source>
</evidence>
<reference evidence="18" key="2">
    <citation type="submission" date="2020-09" db="EMBL/GenBank/DDBJ databases">
        <authorList>
            <person name="Sun Q."/>
            <person name="Kim S."/>
        </authorList>
    </citation>
    <scope>NUCLEOTIDE SEQUENCE</scope>
    <source>
        <strain evidence="18">KCTC 22169</strain>
    </source>
</reference>
<evidence type="ECO:0000259" key="16">
    <source>
        <dbReference type="PROSITE" id="PS50109"/>
    </source>
</evidence>
<dbReference type="InterPro" id="IPR003594">
    <property type="entry name" value="HATPase_dom"/>
</dbReference>
<dbReference type="InterPro" id="IPR036890">
    <property type="entry name" value="HATPase_C_sf"/>
</dbReference>
<evidence type="ECO:0000256" key="12">
    <source>
        <dbReference type="ARBA" id="ARBA00022989"/>
    </source>
</evidence>
<evidence type="ECO:0000256" key="15">
    <source>
        <dbReference type="SAM" id="Phobius"/>
    </source>
</evidence>
<proteinExistence type="predicted"/>
<dbReference type="SMART" id="SM00388">
    <property type="entry name" value="HisKA"/>
    <property type="match status" value="1"/>
</dbReference>
<dbReference type="RefSeq" id="WP_189606957.1">
    <property type="nucleotide sequence ID" value="NZ_BMXR01000001.1"/>
</dbReference>
<dbReference type="InterPro" id="IPR003661">
    <property type="entry name" value="HisK_dim/P_dom"/>
</dbReference>
<dbReference type="SUPFAM" id="SSF47384">
    <property type="entry name" value="Homodimeric domain of signal transducing histidine kinase"/>
    <property type="match status" value="1"/>
</dbReference>
<dbReference type="InterPro" id="IPR036097">
    <property type="entry name" value="HisK_dim/P_sf"/>
</dbReference>
<accession>A0A918K1V0</accession>
<feature type="transmembrane region" description="Helical" evidence="15">
    <location>
        <begin position="12"/>
        <end position="36"/>
    </location>
</feature>
<evidence type="ECO:0000256" key="11">
    <source>
        <dbReference type="ARBA" id="ARBA00022840"/>
    </source>
</evidence>
<evidence type="ECO:0000313" key="18">
    <source>
        <dbReference type="EMBL" id="GGX41655.1"/>
    </source>
</evidence>
<evidence type="ECO:0000256" key="13">
    <source>
        <dbReference type="ARBA" id="ARBA00023012"/>
    </source>
</evidence>
<evidence type="ECO:0000259" key="17">
    <source>
        <dbReference type="PROSITE" id="PS50885"/>
    </source>
</evidence>
<keyword evidence="5" id="KW-0997">Cell inner membrane</keyword>
<evidence type="ECO:0000256" key="9">
    <source>
        <dbReference type="ARBA" id="ARBA00022741"/>
    </source>
</evidence>
<keyword evidence="8 15" id="KW-0812">Transmembrane</keyword>
<evidence type="ECO:0000256" key="8">
    <source>
        <dbReference type="ARBA" id="ARBA00022692"/>
    </source>
</evidence>
<dbReference type="CDD" id="cd06225">
    <property type="entry name" value="HAMP"/>
    <property type="match status" value="1"/>
</dbReference>
<comment type="caution">
    <text evidence="18">The sequence shown here is derived from an EMBL/GenBank/DDBJ whole genome shotgun (WGS) entry which is preliminary data.</text>
</comment>
<evidence type="ECO:0000256" key="7">
    <source>
        <dbReference type="ARBA" id="ARBA00022679"/>
    </source>
</evidence>
<dbReference type="GO" id="GO:0005524">
    <property type="term" value="F:ATP binding"/>
    <property type="evidence" value="ECO:0007669"/>
    <property type="project" value="UniProtKB-KW"/>
</dbReference>
<keyword evidence="6" id="KW-0597">Phosphoprotein</keyword>
<dbReference type="CDD" id="cd00082">
    <property type="entry name" value="HisKA"/>
    <property type="match status" value="1"/>
</dbReference>
<dbReference type="EC" id="2.7.13.3" evidence="3"/>
<keyword evidence="11" id="KW-0067">ATP-binding</keyword>
<keyword evidence="9" id="KW-0547">Nucleotide-binding</keyword>
<dbReference type="Pfam" id="PF02518">
    <property type="entry name" value="HATPase_c"/>
    <property type="match status" value="1"/>
</dbReference>
<comment type="catalytic activity">
    <reaction evidence="1">
        <text>ATP + protein L-histidine = ADP + protein N-phospho-L-histidine.</text>
        <dbReference type="EC" id="2.7.13.3"/>
    </reaction>
</comment>
<name>A0A918K1V0_9GAMM</name>
<dbReference type="InterPro" id="IPR005467">
    <property type="entry name" value="His_kinase_dom"/>
</dbReference>
<evidence type="ECO:0000313" key="19">
    <source>
        <dbReference type="Proteomes" id="UP000626148"/>
    </source>
</evidence>
<dbReference type="AlphaFoldDB" id="A0A918K1V0"/>